<dbReference type="Gene3D" id="3.40.50.1980">
    <property type="entry name" value="Nitrogenase molybdenum iron protein domain"/>
    <property type="match status" value="3"/>
</dbReference>
<dbReference type="SUPFAM" id="SSF53807">
    <property type="entry name" value="Helical backbone' metal receptor"/>
    <property type="match status" value="1"/>
</dbReference>
<reference evidence="9" key="1">
    <citation type="journal article" date="2019" name="Int. J. Syst. Evol. Microbiol.">
        <title>The Global Catalogue of Microorganisms (GCM) 10K type strain sequencing project: providing services to taxonomists for standard genome sequencing and annotation.</title>
        <authorList>
            <consortium name="The Broad Institute Genomics Platform"/>
            <consortium name="The Broad Institute Genome Sequencing Center for Infectious Disease"/>
            <person name="Wu L."/>
            <person name="Ma J."/>
        </authorList>
    </citation>
    <scope>NUCLEOTIDE SEQUENCE [LARGE SCALE GENOMIC DNA]</scope>
    <source>
        <strain evidence="9">NBRC 103166</strain>
    </source>
</reference>
<evidence type="ECO:0000256" key="6">
    <source>
        <dbReference type="RuleBase" id="RU004021"/>
    </source>
</evidence>
<comment type="pathway">
    <text evidence="2">Cofactor biosynthesis; Fe-Mo cofactor biosynthesis.</text>
</comment>
<accession>A0ABQ6E4Y4</accession>
<dbReference type="PROSITE" id="PS00699">
    <property type="entry name" value="NITROGENASE_1_1"/>
    <property type="match status" value="1"/>
</dbReference>
<proteinExistence type="inferred from homology"/>
<evidence type="ECO:0000259" key="7">
    <source>
        <dbReference type="Pfam" id="PF00148"/>
    </source>
</evidence>
<gene>
    <name evidence="8" type="ORF">GCM10007916_35840</name>
</gene>
<dbReference type="CDD" id="cd01966">
    <property type="entry name" value="Nitrogenase_NifN_1"/>
    <property type="match status" value="1"/>
</dbReference>
<keyword evidence="9" id="KW-1185">Reference proteome</keyword>
<feature type="domain" description="Nitrogenase/oxidoreductase component 1" evidence="7">
    <location>
        <begin position="20"/>
        <end position="430"/>
    </location>
</feature>
<keyword evidence="5 6" id="KW-0535">Nitrogen fixation</keyword>
<evidence type="ECO:0000256" key="1">
    <source>
        <dbReference type="ARBA" id="ARBA00003171"/>
    </source>
</evidence>
<dbReference type="InterPro" id="IPR050152">
    <property type="entry name" value="ChlB/BchB/BchZ"/>
</dbReference>
<evidence type="ECO:0000256" key="5">
    <source>
        <dbReference type="ARBA" id="ARBA00023231"/>
    </source>
</evidence>
<dbReference type="PANTHER" id="PTHR33712:SF7">
    <property type="entry name" value="LIGHT-INDEPENDENT PROTOCHLOROPHYLLIDE REDUCTASE SUBUNIT B"/>
    <property type="match status" value="1"/>
</dbReference>
<evidence type="ECO:0000256" key="4">
    <source>
        <dbReference type="ARBA" id="ARBA00013282"/>
    </source>
</evidence>
<evidence type="ECO:0000313" key="9">
    <source>
        <dbReference type="Proteomes" id="UP001157353"/>
    </source>
</evidence>
<comment type="similarity">
    <text evidence="3 6">Belongs to the NifD/NifK/NifE/NifN family.</text>
</comment>
<dbReference type="Pfam" id="PF00148">
    <property type="entry name" value="Oxidored_nitro"/>
    <property type="match status" value="1"/>
</dbReference>
<dbReference type="InterPro" id="IPR005975">
    <property type="entry name" value="Nase_Mo-Fe_CF"/>
</dbReference>
<dbReference type="PANTHER" id="PTHR33712">
    <property type="entry name" value="LIGHT-INDEPENDENT PROTOCHLOROPHYLLIDE REDUCTASE SUBUNIT B"/>
    <property type="match status" value="1"/>
</dbReference>
<dbReference type="RefSeq" id="WP_284205616.1">
    <property type="nucleotide sequence ID" value="NZ_BSPQ01000026.1"/>
</dbReference>
<dbReference type="InterPro" id="IPR000510">
    <property type="entry name" value="Nase/OxRdtase_comp1"/>
</dbReference>
<dbReference type="InterPro" id="IPR000318">
    <property type="entry name" value="Nase_comp1_CS"/>
</dbReference>
<comment type="function">
    <text evidence="1">This protein may play a role in the biosynthesis of the prosthetic group of nitrogenase (FeMo cofactor).</text>
</comment>
<comment type="caution">
    <text evidence="8">The sequence shown here is derived from an EMBL/GenBank/DDBJ whole genome shotgun (WGS) entry which is preliminary data.</text>
</comment>
<evidence type="ECO:0000256" key="3">
    <source>
        <dbReference type="ARBA" id="ARBA00011002"/>
    </source>
</evidence>
<sequence length="458" mass="49713">MAQVIPNKKPLAEQPLKVGQPLGAALAFLGMDKAMPLMHAAQGCSAFAKVFLIQHFHEPIPMQSTAMDPISTVMGSDENLKQAFTNIAQTHHPKLIGLLTSGLTEAQGADIEQSVRLFKQENSKFKNTAIVPVNTPDFYGSLESGYASAVEAMISHLVPNKAPSSARRKRINILVSHMLTPGDIEQLKSYVEAFGLTPIVIPDASLSLDGYLAKQDFNALSQGGATVEQIKTAGQALATIVIGRSLERAAKLLIERTQIPTETFAHLHTLEETDRLIKYLTELSGRKVPVNIERARGQLCDALIDTHTQLGGKSAALAMEADHLTAFTALFASINIKLPVLIAPCNQPQLASLPVEQVKIGDLQDLQELAMEADVDLLLGNSHVNAIAKKMNLPLLRIGIPIHDQFGCFAKNSIGYSGIRNTLFELSNLLRHEVHSIPVYHSPLKQDLTQIEAGVEYA</sequence>
<dbReference type="EMBL" id="BSPQ01000026">
    <property type="protein sequence ID" value="GLS92512.1"/>
    <property type="molecule type" value="Genomic_DNA"/>
</dbReference>
<dbReference type="Proteomes" id="UP001157353">
    <property type="component" value="Unassembled WGS sequence"/>
</dbReference>
<evidence type="ECO:0000313" key="8">
    <source>
        <dbReference type="EMBL" id="GLS92512.1"/>
    </source>
</evidence>
<dbReference type="Gene3D" id="6.10.250.1090">
    <property type="match status" value="1"/>
</dbReference>
<dbReference type="NCBIfam" id="TIGR01285">
    <property type="entry name" value="nifN"/>
    <property type="match status" value="1"/>
</dbReference>
<protein>
    <recommendedName>
        <fullName evidence="4">Nitrogenase iron-molybdenum cofactor biosynthesis protein NifN</fullName>
    </recommendedName>
</protein>
<name>A0ABQ6E4Y4_9GAMM</name>
<organism evidence="8 9">
    <name type="scientific">Psychromonas marina</name>
    <dbReference type="NCBI Taxonomy" id="88364"/>
    <lineage>
        <taxon>Bacteria</taxon>
        <taxon>Pseudomonadati</taxon>
        <taxon>Pseudomonadota</taxon>
        <taxon>Gammaproteobacteria</taxon>
        <taxon>Alteromonadales</taxon>
        <taxon>Psychromonadaceae</taxon>
        <taxon>Psychromonas</taxon>
    </lineage>
</organism>
<evidence type="ECO:0000256" key="2">
    <source>
        <dbReference type="ARBA" id="ARBA00005155"/>
    </source>
</evidence>